<keyword evidence="3" id="KW-0175">Coiled coil</keyword>
<name>A0A844FHD4_9FIRM</name>
<dbReference type="GO" id="GO:0071973">
    <property type="term" value="P:bacterial-type flagellum-dependent cell motility"/>
    <property type="evidence" value="ECO:0007669"/>
    <property type="project" value="TreeGrafter"/>
</dbReference>
<evidence type="ECO:0000256" key="5">
    <source>
        <dbReference type="RuleBase" id="RU362066"/>
    </source>
</evidence>
<dbReference type="GO" id="GO:0009421">
    <property type="term" value="C:bacterial-type flagellum filament cap"/>
    <property type="evidence" value="ECO:0007669"/>
    <property type="project" value="InterPro"/>
</dbReference>
<comment type="subcellular location">
    <subcellularLocation>
        <location evidence="5">Secreted</location>
    </subcellularLocation>
    <subcellularLocation>
        <location evidence="5">Bacterial flagellum</location>
    </subcellularLocation>
</comment>
<sequence length="577" mass="64954">MYNNLRITGLASPFDTEEMVGKLMETEKVKLNRVEQDKQLLVWKREAYNDLNKDFANFILNTRKEFGLTTTTSTGAMVSNSYEKLTWVKSATSSNESVGTVSTTAKAMSGSYNVEVEQLAEGVKMASSSNITVEGGTKDNLASQFGLDEGDVIKFSIDTKNGTKEFEFTGSQSINDVVKAINNAKVEVGEGDNKKEVSLGVRAVYDANIDRFFFQTEGTGTDTWIKIDDKSVIDGKNGFIEGDNSLLKLNTNQKSDSEGKYRGKNARINFDGAEGIEIGSNQFTINGMDFNIKSIGSFTATVDTNIDAFYEKVEKFVEEYNKLVEKSNLLLTQKKYRDYLPLTADQKKEMDKKDIELWEEKAKSGLLRSDELISRTMRNSRTWMYENIEGVEGSFKHLTEIGISTEKFSQGSLGGKLSIDEIKLKEAIRKDADGVLELLFKSPDYGKGELEGVTSYKSDRELSSEQLQAKRKQSGIVTRLYDNLILGMQDIINKSGIGDDSNLYRNVKSNMLIDFVTKHSSISMIDKDVMKLESKIDDLNVYLFEKENHYYSKFAAMEKALSRMNQQSMWLMQQFSN</sequence>
<proteinExistence type="inferred from homology"/>
<keyword evidence="8" id="KW-0966">Cell projection</keyword>
<evidence type="ECO:0000313" key="8">
    <source>
        <dbReference type="EMBL" id="MSS43358.1"/>
    </source>
</evidence>
<protein>
    <recommendedName>
        <fullName evidence="5">Flagellar hook-associated protein 2</fullName>
        <shortName evidence="5">HAP2</shortName>
    </recommendedName>
    <alternativeName>
        <fullName evidence="5">Flagellar cap protein</fullName>
    </alternativeName>
</protein>
<dbReference type="AlphaFoldDB" id="A0A844FHD4"/>
<dbReference type="InterPro" id="IPR010809">
    <property type="entry name" value="FliD_C"/>
</dbReference>
<evidence type="ECO:0000259" key="7">
    <source>
        <dbReference type="Pfam" id="PF07195"/>
    </source>
</evidence>
<dbReference type="InterPro" id="IPR040026">
    <property type="entry name" value="FliD"/>
</dbReference>
<comment type="similarity">
    <text evidence="1 5">Belongs to the FliD family.</text>
</comment>
<accession>A0A844FHD4</accession>
<comment type="caution">
    <text evidence="8">The sequence shown here is derived from an EMBL/GenBank/DDBJ whole genome shotgun (WGS) entry which is preliminary data.</text>
</comment>
<gene>
    <name evidence="8" type="primary">fliD</name>
    <name evidence="8" type="ORF">FYJ27_06370</name>
</gene>
<keyword evidence="8" id="KW-0969">Cilium</keyword>
<dbReference type="PANTHER" id="PTHR30288">
    <property type="entry name" value="FLAGELLAR CAP/ASSEMBLY PROTEIN FLID"/>
    <property type="match status" value="1"/>
</dbReference>
<evidence type="ECO:0000256" key="4">
    <source>
        <dbReference type="ARBA" id="ARBA00023143"/>
    </source>
</evidence>
<reference evidence="8 9" key="1">
    <citation type="submission" date="2019-08" db="EMBL/GenBank/DDBJ databases">
        <title>In-depth cultivation of the pig gut microbiome towards novel bacterial diversity and tailored functional studies.</title>
        <authorList>
            <person name="Wylensek D."/>
            <person name="Hitch T.C.A."/>
            <person name="Clavel T."/>
        </authorList>
    </citation>
    <scope>NUCLEOTIDE SEQUENCE [LARGE SCALE GENOMIC DNA]</scope>
    <source>
        <strain evidence="8 9">Med78-601-WT-4W-RMD-3</strain>
    </source>
</reference>
<evidence type="ECO:0000256" key="2">
    <source>
        <dbReference type="ARBA" id="ARBA00011255"/>
    </source>
</evidence>
<dbReference type="Pfam" id="PF07195">
    <property type="entry name" value="FliD_C"/>
    <property type="match status" value="1"/>
</dbReference>
<keyword evidence="8" id="KW-0282">Flagellum</keyword>
<comment type="function">
    <text evidence="5">Required for morphogenesis and for the elongation of the flagellar filament by facilitating polymerization of the flagellin monomers at the tip of growing filament. Forms a capping structure, which prevents flagellin subunits (transported through the central channel of the flagellum) from leaking out without polymerization at the distal end.</text>
</comment>
<dbReference type="OrthoDB" id="9776025at2"/>
<dbReference type="GO" id="GO:0005576">
    <property type="term" value="C:extracellular region"/>
    <property type="evidence" value="ECO:0007669"/>
    <property type="project" value="UniProtKB-SubCell"/>
</dbReference>
<evidence type="ECO:0000259" key="6">
    <source>
        <dbReference type="Pfam" id="PF02465"/>
    </source>
</evidence>
<evidence type="ECO:0000256" key="3">
    <source>
        <dbReference type="ARBA" id="ARBA00023054"/>
    </source>
</evidence>
<dbReference type="GO" id="GO:0009424">
    <property type="term" value="C:bacterial-type flagellum hook"/>
    <property type="evidence" value="ECO:0007669"/>
    <property type="project" value="UniProtKB-UniRule"/>
</dbReference>
<dbReference type="EMBL" id="VULR01000007">
    <property type="protein sequence ID" value="MSS43358.1"/>
    <property type="molecule type" value="Genomic_DNA"/>
</dbReference>
<dbReference type="Proteomes" id="UP000462760">
    <property type="component" value="Unassembled WGS sequence"/>
</dbReference>
<comment type="subunit">
    <text evidence="2 5">Homopentamer.</text>
</comment>
<dbReference type="Pfam" id="PF02465">
    <property type="entry name" value="FliD_N"/>
    <property type="match status" value="1"/>
</dbReference>
<keyword evidence="4 5" id="KW-0975">Bacterial flagellum</keyword>
<dbReference type="InterPro" id="IPR003481">
    <property type="entry name" value="FliD_N"/>
</dbReference>
<dbReference type="RefSeq" id="WP_154484041.1">
    <property type="nucleotide sequence ID" value="NZ_VULR01000007.1"/>
</dbReference>
<dbReference type="GO" id="GO:0007155">
    <property type="term" value="P:cell adhesion"/>
    <property type="evidence" value="ECO:0007669"/>
    <property type="project" value="InterPro"/>
</dbReference>
<organism evidence="8 9">
    <name type="scientific">Anaerosalibacter bizertensis</name>
    <dbReference type="NCBI Taxonomy" id="932217"/>
    <lineage>
        <taxon>Bacteria</taxon>
        <taxon>Bacillati</taxon>
        <taxon>Bacillota</taxon>
        <taxon>Tissierellia</taxon>
        <taxon>Tissierellales</taxon>
        <taxon>Sporanaerobacteraceae</taxon>
        <taxon>Anaerosalibacter</taxon>
    </lineage>
</organism>
<keyword evidence="5" id="KW-0964">Secreted</keyword>
<feature type="domain" description="Flagellar hook-associated protein 2 N-terminal" evidence="6">
    <location>
        <begin position="12"/>
        <end position="121"/>
    </location>
</feature>
<evidence type="ECO:0000256" key="1">
    <source>
        <dbReference type="ARBA" id="ARBA00009764"/>
    </source>
</evidence>
<dbReference type="PANTHER" id="PTHR30288:SF0">
    <property type="entry name" value="FLAGELLAR HOOK-ASSOCIATED PROTEIN 2"/>
    <property type="match status" value="1"/>
</dbReference>
<evidence type="ECO:0000313" key="9">
    <source>
        <dbReference type="Proteomes" id="UP000462760"/>
    </source>
</evidence>
<feature type="domain" description="Flagellar hook-associated protein 2 C-terminal" evidence="7">
    <location>
        <begin position="263"/>
        <end position="566"/>
    </location>
</feature>